<dbReference type="STRING" id="1218492.JG30_06960"/>
<comment type="subcellular location">
    <subcellularLocation>
        <location evidence="2">Cytoplasm</location>
    </subcellularLocation>
</comment>
<dbReference type="AlphaFoldDB" id="A0A0F4LY68"/>
<comment type="caution">
    <text evidence="3">The sequence shown here is derived from an EMBL/GenBank/DDBJ whole genome shotgun (WGS) entry which is preliminary data.</text>
</comment>
<dbReference type="PATRIC" id="fig|1218492.5.peg.832"/>
<keyword evidence="4" id="KW-1185">Reference proteome</keyword>
<reference evidence="3 4" key="1">
    <citation type="submission" date="2015-01" db="EMBL/GenBank/DDBJ databases">
        <title>Comparative genomics of the lactic acid bacteria isolated from the honey bee gut.</title>
        <authorList>
            <person name="Ellegaard K.M."/>
            <person name="Tamarit D."/>
            <person name="Javelind E."/>
            <person name="Olofsson T."/>
            <person name="Andersson S.G."/>
            <person name="Vasquez A."/>
        </authorList>
    </citation>
    <scope>NUCLEOTIDE SEQUENCE [LARGE SCALE GENOMIC DNA]</scope>
    <source>
        <strain evidence="3 4">Bin4</strain>
    </source>
</reference>
<keyword evidence="1 2" id="KW-0963">Cytoplasm</keyword>
<organism evidence="3 4">
    <name type="scientific">Bombilactobacillus mellifer</name>
    <dbReference type="NCBI Taxonomy" id="1218492"/>
    <lineage>
        <taxon>Bacteria</taxon>
        <taxon>Bacillati</taxon>
        <taxon>Bacillota</taxon>
        <taxon>Bacilli</taxon>
        <taxon>Lactobacillales</taxon>
        <taxon>Lactobacillaceae</taxon>
        <taxon>Bombilactobacillus</taxon>
    </lineage>
</organism>
<evidence type="ECO:0000313" key="3">
    <source>
        <dbReference type="EMBL" id="KJY62481.1"/>
    </source>
</evidence>
<evidence type="ECO:0000256" key="2">
    <source>
        <dbReference type="HAMAP-Rule" id="MF_01103"/>
    </source>
</evidence>
<dbReference type="Proteomes" id="UP000033558">
    <property type="component" value="Unassembled WGS sequence"/>
</dbReference>
<dbReference type="Gene3D" id="1.10.287.540">
    <property type="entry name" value="Helix hairpin bin"/>
    <property type="match status" value="1"/>
</dbReference>
<proteinExistence type="inferred from homology"/>
<dbReference type="SUPFAM" id="SSF158221">
    <property type="entry name" value="YnzC-like"/>
    <property type="match status" value="1"/>
</dbReference>
<comment type="similarity">
    <text evidence="2">Belongs to the UPF0291 family.</text>
</comment>
<sequence length="86" mass="10285">MPQMNVSKRQRELISRINELAQKQKTQGLDLTEKREQAALRQQYLANFRQGLKDQIEHTVLYDKQGHEITSHKVRQIQHKHGWRPD</sequence>
<dbReference type="PANTHER" id="PTHR37300:SF1">
    <property type="entry name" value="UPF0291 PROTEIN YNZC"/>
    <property type="match status" value="1"/>
</dbReference>
<protein>
    <recommendedName>
        <fullName evidence="2">UPF0291 protein JG30_06960</fullName>
    </recommendedName>
</protein>
<accession>A0A0F4LY68</accession>
<dbReference type="EMBL" id="JXJQ01000006">
    <property type="protein sequence ID" value="KJY62481.1"/>
    <property type="molecule type" value="Genomic_DNA"/>
</dbReference>
<name>A0A0F4LY68_9LACO</name>
<evidence type="ECO:0000313" key="4">
    <source>
        <dbReference type="Proteomes" id="UP000033558"/>
    </source>
</evidence>
<dbReference type="HOGENOM" id="CLU_173137_0_1_9"/>
<dbReference type="InterPro" id="IPR009242">
    <property type="entry name" value="DUF896"/>
</dbReference>
<dbReference type="HAMAP" id="MF_01103">
    <property type="entry name" value="UPF0291"/>
    <property type="match status" value="1"/>
</dbReference>
<dbReference type="PANTHER" id="PTHR37300">
    <property type="entry name" value="UPF0291 PROTEIN CBO2609/CLC_2481"/>
    <property type="match status" value="1"/>
</dbReference>
<dbReference type="Pfam" id="PF05979">
    <property type="entry name" value="DUF896"/>
    <property type="match status" value="1"/>
</dbReference>
<evidence type="ECO:0000256" key="1">
    <source>
        <dbReference type="ARBA" id="ARBA00022490"/>
    </source>
</evidence>
<gene>
    <name evidence="3" type="ORF">JG30_06960</name>
</gene>
<dbReference type="GO" id="GO:0005737">
    <property type="term" value="C:cytoplasm"/>
    <property type="evidence" value="ECO:0007669"/>
    <property type="project" value="UniProtKB-SubCell"/>
</dbReference>